<dbReference type="SUPFAM" id="SSF52402">
    <property type="entry name" value="Adenine nucleotide alpha hydrolases-like"/>
    <property type="match status" value="1"/>
</dbReference>
<evidence type="ECO:0000256" key="5">
    <source>
        <dbReference type="ARBA" id="ARBA00022840"/>
    </source>
</evidence>
<dbReference type="Gene3D" id="3.40.50.620">
    <property type="entry name" value="HUPs"/>
    <property type="match status" value="1"/>
</dbReference>
<keyword evidence="8" id="KW-0150">Chloroplast</keyword>
<name>A0A097KMG5_9CHLO</name>
<sequence length="286" mass="33629">MYKSSINSLYVINSIDQLLKKKTPLKPYDTVFIAVSGGQDSICLLFFFFQLQVEWEIYLQIVWCNHLWQFDTFYTMREVVKVAFLLQIPFLGLVSSQNLTLEKASREWRYKSLQRLLYFYHSANLLTGHTASDKIETVLFNLLKGSGSAGINMLKGTKILIKESTNRKKLTGDKIFKLVYRAGPFLRNRELGFFYKKEDSFIKLNCSYPNFQEKLHQFSSIKSFKMTKSRSPSPANNRFFRFSILRVQWLWNFKEPPFVGILVVSNQRIETLRFELELKPKKPSLF</sequence>
<comment type="catalytic activity">
    <reaction evidence="6">
        <text>cytidine(34) in tRNA(Ile2) + L-lysine + ATP = lysidine(34) in tRNA(Ile2) + AMP + diphosphate + H(+)</text>
        <dbReference type="Rhea" id="RHEA:43744"/>
        <dbReference type="Rhea" id="RHEA-COMP:10625"/>
        <dbReference type="Rhea" id="RHEA-COMP:10670"/>
        <dbReference type="ChEBI" id="CHEBI:15378"/>
        <dbReference type="ChEBI" id="CHEBI:30616"/>
        <dbReference type="ChEBI" id="CHEBI:32551"/>
        <dbReference type="ChEBI" id="CHEBI:33019"/>
        <dbReference type="ChEBI" id="CHEBI:82748"/>
        <dbReference type="ChEBI" id="CHEBI:83665"/>
        <dbReference type="ChEBI" id="CHEBI:456215"/>
        <dbReference type="EC" id="6.3.4.19"/>
    </reaction>
</comment>
<geneLocation type="chloroplast" evidence="8"/>
<dbReference type="InterPro" id="IPR012094">
    <property type="entry name" value="tRNA_Ile_lys_synt"/>
</dbReference>
<accession>A0A097KMG5</accession>
<dbReference type="AlphaFoldDB" id="A0A097KMG5"/>
<reference evidence="8" key="1">
    <citation type="journal article" date="2014" name="BMC Evol. Biol.">
        <title>Chloroplast phylogenomic analysis resolves deep-level relationships within the green algal class Trebouxiophyceae.</title>
        <authorList>
            <person name="Lemieux C."/>
            <person name="Otis C."/>
            <person name="Turmel M."/>
        </authorList>
    </citation>
    <scope>NUCLEOTIDE SEQUENCE</scope>
</reference>
<keyword evidence="3" id="KW-0819">tRNA processing</keyword>
<dbReference type="PANTHER" id="PTHR43033:SF1">
    <property type="entry name" value="TRNA(ILE)-LYSIDINE SYNTHASE-RELATED"/>
    <property type="match status" value="1"/>
</dbReference>
<dbReference type="EMBL" id="KM462872">
    <property type="protein sequence ID" value="AIT94360.1"/>
    <property type="molecule type" value="Genomic_DNA"/>
</dbReference>
<dbReference type="GeneID" id="22159522"/>
<dbReference type="EC" id="6.3.4.19" evidence="1"/>
<dbReference type="InterPro" id="IPR011063">
    <property type="entry name" value="TilS/TtcA_N"/>
</dbReference>
<keyword evidence="4" id="KW-0547">Nucleotide-binding</keyword>
<keyword evidence="2" id="KW-0436">Ligase</keyword>
<dbReference type="GO" id="GO:0032267">
    <property type="term" value="F:tRNA(Ile)-lysidine synthase activity"/>
    <property type="evidence" value="ECO:0007669"/>
    <property type="project" value="UniProtKB-EC"/>
</dbReference>
<feature type="domain" description="tRNA(Ile)-lysidine/2-thiocytidine synthase N-terminal" evidence="7">
    <location>
        <begin position="31"/>
        <end position="155"/>
    </location>
</feature>
<dbReference type="InterPro" id="IPR012795">
    <property type="entry name" value="tRNA_Ile_lys_synt_N"/>
</dbReference>
<dbReference type="InterPro" id="IPR014729">
    <property type="entry name" value="Rossmann-like_a/b/a_fold"/>
</dbReference>
<gene>
    <name evidence="8" type="primary">ycf62a</name>
</gene>
<evidence type="ECO:0000256" key="6">
    <source>
        <dbReference type="ARBA" id="ARBA00048539"/>
    </source>
</evidence>
<dbReference type="PANTHER" id="PTHR43033">
    <property type="entry name" value="TRNA(ILE)-LYSIDINE SYNTHASE-RELATED"/>
    <property type="match status" value="1"/>
</dbReference>
<dbReference type="GO" id="GO:0008033">
    <property type="term" value="P:tRNA processing"/>
    <property type="evidence" value="ECO:0007669"/>
    <property type="project" value="UniProtKB-KW"/>
</dbReference>
<evidence type="ECO:0000256" key="1">
    <source>
        <dbReference type="ARBA" id="ARBA00013267"/>
    </source>
</evidence>
<dbReference type="Pfam" id="PF01171">
    <property type="entry name" value="ATP_bind_3"/>
    <property type="match status" value="1"/>
</dbReference>
<organism evidence="8">
    <name type="scientific">Xylochloris irregularis</name>
    <dbReference type="NCBI Taxonomy" id="480381"/>
    <lineage>
        <taxon>Eukaryota</taxon>
        <taxon>Viridiplantae</taxon>
        <taxon>Chlorophyta</taxon>
        <taxon>core chlorophytes</taxon>
        <taxon>Trebouxiophyceae</taxon>
        <taxon>Trebouxiophyceae incertae sedis</taxon>
        <taxon>Xylochloris</taxon>
    </lineage>
</organism>
<dbReference type="GO" id="GO:0005524">
    <property type="term" value="F:ATP binding"/>
    <property type="evidence" value="ECO:0007669"/>
    <property type="project" value="UniProtKB-KW"/>
</dbReference>
<dbReference type="RefSeq" id="YP_009105631.1">
    <property type="nucleotide sequence ID" value="NC_025534.1"/>
</dbReference>
<evidence type="ECO:0000256" key="4">
    <source>
        <dbReference type="ARBA" id="ARBA00022741"/>
    </source>
</evidence>
<protein>
    <recommendedName>
        <fullName evidence="1">tRNA(Ile)-lysidine synthetase</fullName>
        <ecNumber evidence="1">6.3.4.19</ecNumber>
    </recommendedName>
</protein>
<evidence type="ECO:0000259" key="7">
    <source>
        <dbReference type="Pfam" id="PF01171"/>
    </source>
</evidence>
<keyword evidence="5" id="KW-0067">ATP-binding</keyword>
<evidence type="ECO:0000256" key="3">
    <source>
        <dbReference type="ARBA" id="ARBA00022694"/>
    </source>
</evidence>
<evidence type="ECO:0000313" key="8">
    <source>
        <dbReference type="EMBL" id="AIT94360.1"/>
    </source>
</evidence>
<proteinExistence type="predicted"/>
<keyword evidence="8" id="KW-0934">Plastid</keyword>
<evidence type="ECO:0000256" key="2">
    <source>
        <dbReference type="ARBA" id="ARBA00022598"/>
    </source>
</evidence>
<dbReference type="CDD" id="cd01992">
    <property type="entry name" value="TilS_N"/>
    <property type="match status" value="1"/>
</dbReference>